<proteinExistence type="predicted"/>
<sequence>MSLIMMSEPLGPLPTGPSVLSVASELNPPSYHPSSRSQDAEVIVRSNDGVLFRVEKLVLHRGSGFFKRMFEMPSDSVEASENDPIRIQESSKVFAMLLSIIHPAHEYPDSLDSLEFTSEVLQAAEKYDMRKVPPTIRIFVRAQRKFLTEQPFERACEPVWLGGNSKNGIN</sequence>
<dbReference type="Pfam" id="PF00651">
    <property type="entry name" value="BTB"/>
    <property type="match status" value="1"/>
</dbReference>
<keyword evidence="3" id="KW-1185">Reference proteome</keyword>
<dbReference type="SMART" id="SM00225">
    <property type="entry name" value="BTB"/>
    <property type="match status" value="1"/>
</dbReference>
<dbReference type="InterPro" id="IPR000210">
    <property type="entry name" value="BTB/POZ_dom"/>
</dbReference>
<dbReference type="AlphaFoldDB" id="A0A4Y7QFY3"/>
<dbReference type="SUPFAM" id="SSF54695">
    <property type="entry name" value="POZ domain"/>
    <property type="match status" value="1"/>
</dbReference>
<protein>
    <recommendedName>
        <fullName evidence="1">BTB domain-containing protein</fullName>
    </recommendedName>
</protein>
<dbReference type="Gene3D" id="3.30.710.10">
    <property type="entry name" value="Potassium Channel Kv1.1, Chain A"/>
    <property type="match status" value="1"/>
</dbReference>
<evidence type="ECO:0000259" key="1">
    <source>
        <dbReference type="PROSITE" id="PS50097"/>
    </source>
</evidence>
<name>A0A4Y7QFY3_9AGAM</name>
<dbReference type="EMBL" id="ML170161">
    <property type="protein sequence ID" value="TDL26547.1"/>
    <property type="molecule type" value="Genomic_DNA"/>
</dbReference>
<dbReference type="InterPro" id="IPR011333">
    <property type="entry name" value="SKP1/BTB/POZ_sf"/>
</dbReference>
<dbReference type="STRING" id="50990.A0A4Y7QFY3"/>
<evidence type="ECO:0000313" key="3">
    <source>
        <dbReference type="Proteomes" id="UP000294933"/>
    </source>
</evidence>
<dbReference type="CDD" id="cd18186">
    <property type="entry name" value="BTB_POZ_ZBTB_KLHL-like"/>
    <property type="match status" value="1"/>
</dbReference>
<dbReference type="Proteomes" id="UP000294933">
    <property type="component" value="Unassembled WGS sequence"/>
</dbReference>
<dbReference type="VEuPathDB" id="FungiDB:BD410DRAFT_836421"/>
<organism evidence="2 3">
    <name type="scientific">Rickenella mellea</name>
    <dbReference type="NCBI Taxonomy" id="50990"/>
    <lineage>
        <taxon>Eukaryota</taxon>
        <taxon>Fungi</taxon>
        <taxon>Dikarya</taxon>
        <taxon>Basidiomycota</taxon>
        <taxon>Agaricomycotina</taxon>
        <taxon>Agaricomycetes</taxon>
        <taxon>Hymenochaetales</taxon>
        <taxon>Rickenellaceae</taxon>
        <taxon>Rickenella</taxon>
    </lineage>
</organism>
<reference evidence="2 3" key="1">
    <citation type="submission" date="2018-06" db="EMBL/GenBank/DDBJ databases">
        <title>A transcriptomic atlas of mushroom development highlights an independent origin of complex multicellularity.</title>
        <authorList>
            <consortium name="DOE Joint Genome Institute"/>
            <person name="Krizsan K."/>
            <person name="Almasi E."/>
            <person name="Merenyi Z."/>
            <person name="Sahu N."/>
            <person name="Viragh M."/>
            <person name="Koszo T."/>
            <person name="Mondo S."/>
            <person name="Kiss B."/>
            <person name="Balint B."/>
            <person name="Kues U."/>
            <person name="Barry K."/>
            <person name="Hegedus J.C."/>
            <person name="Henrissat B."/>
            <person name="Johnson J."/>
            <person name="Lipzen A."/>
            <person name="Ohm R."/>
            <person name="Nagy I."/>
            <person name="Pangilinan J."/>
            <person name="Yan J."/>
            <person name="Xiong Y."/>
            <person name="Grigoriev I.V."/>
            <person name="Hibbett D.S."/>
            <person name="Nagy L.G."/>
        </authorList>
    </citation>
    <scope>NUCLEOTIDE SEQUENCE [LARGE SCALE GENOMIC DNA]</scope>
    <source>
        <strain evidence="2 3">SZMC22713</strain>
    </source>
</reference>
<dbReference type="OrthoDB" id="6359816at2759"/>
<dbReference type="PROSITE" id="PS50097">
    <property type="entry name" value="BTB"/>
    <property type="match status" value="1"/>
</dbReference>
<gene>
    <name evidence="2" type="ORF">BD410DRAFT_836421</name>
</gene>
<evidence type="ECO:0000313" key="2">
    <source>
        <dbReference type="EMBL" id="TDL26547.1"/>
    </source>
</evidence>
<accession>A0A4Y7QFY3</accession>
<feature type="domain" description="BTB" evidence="1">
    <location>
        <begin position="38"/>
        <end position="102"/>
    </location>
</feature>